<evidence type="ECO:0000256" key="6">
    <source>
        <dbReference type="ARBA" id="ARBA00022777"/>
    </source>
</evidence>
<name>A0A562RD73_9BURK</name>
<dbReference type="PANTHER" id="PTHR43047:SF72">
    <property type="entry name" value="OSMOSENSING HISTIDINE PROTEIN KINASE SLN1"/>
    <property type="match status" value="1"/>
</dbReference>
<dbReference type="InterPro" id="IPR003661">
    <property type="entry name" value="HisK_dim/P_dom"/>
</dbReference>
<dbReference type="PRINTS" id="PR00344">
    <property type="entry name" value="BCTRLSENSOR"/>
</dbReference>
<dbReference type="GO" id="GO:0000155">
    <property type="term" value="F:phosphorelay sensor kinase activity"/>
    <property type="evidence" value="ECO:0007669"/>
    <property type="project" value="InterPro"/>
</dbReference>
<evidence type="ECO:0000256" key="4">
    <source>
        <dbReference type="ARBA" id="ARBA00022553"/>
    </source>
</evidence>
<evidence type="ECO:0000313" key="11">
    <source>
        <dbReference type="Proteomes" id="UP000318431"/>
    </source>
</evidence>
<protein>
    <recommendedName>
        <fullName evidence="3">histidine kinase</fullName>
        <ecNumber evidence="3">2.7.13.3</ecNumber>
    </recommendedName>
</protein>
<keyword evidence="11" id="KW-1185">Reference proteome</keyword>
<dbReference type="InterPro" id="IPR001789">
    <property type="entry name" value="Sig_transdc_resp-reg_receiver"/>
</dbReference>
<dbReference type="SUPFAM" id="SSF55874">
    <property type="entry name" value="ATPase domain of HSP90 chaperone/DNA topoisomerase II/histidine kinase"/>
    <property type="match status" value="1"/>
</dbReference>
<dbReference type="RefSeq" id="WP_145648987.1">
    <property type="nucleotide sequence ID" value="NZ_VLLB01000003.1"/>
</dbReference>
<dbReference type="GO" id="GO:0005886">
    <property type="term" value="C:plasma membrane"/>
    <property type="evidence" value="ECO:0007669"/>
    <property type="project" value="UniProtKB-SubCell"/>
</dbReference>
<dbReference type="SUPFAM" id="SSF55781">
    <property type="entry name" value="GAF domain-like"/>
    <property type="match status" value="1"/>
</dbReference>
<dbReference type="Gene3D" id="3.30.565.10">
    <property type="entry name" value="Histidine kinase-like ATPase, C-terminal domain"/>
    <property type="match status" value="1"/>
</dbReference>
<keyword evidence="6 10" id="KW-0418">Kinase</keyword>
<dbReference type="Gene3D" id="1.10.287.130">
    <property type="match status" value="1"/>
</dbReference>
<dbReference type="Pfam" id="PF00072">
    <property type="entry name" value="Response_reg"/>
    <property type="match status" value="1"/>
</dbReference>
<evidence type="ECO:0000259" key="8">
    <source>
        <dbReference type="PROSITE" id="PS50109"/>
    </source>
</evidence>
<dbReference type="InterPro" id="IPR029016">
    <property type="entry name" value="GAF-like_dom_sf"/>
</dbReference>
<dbReference type="CDD" id="cd17580">
    <property type="entry name" value="REC_2_DhkD-like"/>
    <property type="match status" value="1"/>
</dbReference>
<dbReference type="FunFam" id="3.30.565.10:FF:000006">
    <property type="entry name" value="Sensor histidine kinase WalK"/>
    <property type="match status" value="1"/>
</dbReference>
<dbReference type="AlphaFoldDB" id="A0A562RD73"/>
<dbReference type="CDD" id="cd00082">
    <property type="entry name" value="HisKA"/>
    <property type="match status" value="1"/>
</dbReference>
<dbReference type="Pfam" id="PF00512">
    <property type="entry name" value="HisKA"/>
    <property type="match status" value="1"/>
</dbReference>
<dbReference type="InterPro" id="IPR003018">
    <property type="entry name" value="GAF"/>
</dbReference>
<dbReference type="InterPro" id="IPR011006">
    <property type="entry name" value="CheY-like_superfamily"/>
</dbReference>
<accession>A0A562RD73</accession>
<feature type="modified residue" description="4-aspartylphosphate" evidence="7">
    <location>
        <position position="485"/>
    </location>
</feature>
<evidence type="ECO:0000313" key="10">
    <source>
        <dbReference type="EMBL" id="TWI66356.1"/>
    </source>
</evidence>
<evidence type="ECO:0000256" key="7">
    <source>
        <dbReference type="PROSITE-ProRule" id="PRU00169"/>
    </source>
</evidence>
<dbReference type="SMART" id="SM00448">
    <property type="entry name" value="REC"/>
    <property type="match status" value="1"/>
</dbReference>
<dbReference type="PROSITE" id="PS50109">
    <property type="entry name" value="HIS_KIN"/>
    <property type="match status" value="1"/>
</dbReference>
<feature type="domain" description="Response regulatory" evidence="9">
    <location>
        <begin position="436"/>
        <end position="551"/>
    </location>
</feature>
<dbReference type="OrthoDB" id="9803824at2"/>
<organism evidence="10 11">
    <name type="scientific">Pseudoduganella lurida</name>
    <dbReference type="NCBI Taxonomy" id="1036180"/>
    <lineage>
        <taxon>Bacteria</taxon>
        <taxon>Pseudomonadati</taxon>
        <taxon>Pseudomonadota</taxon>
        <taxon>Betaproteobacteria</taxon>
        <taxon>Burkholderiales</taxon>
        <taxon>Oxalobacteraceae</taxon>
        <taxon>Telluria group</taxon>
        <taxon>Pseudoduganella</taxon>
    </lineage>
</organism>
<evidence type="ECO:0000256" key="3">
    <source>
        <dbReference type="ARBA" id="ARBA00012438"/>
    </source>
</evidence>
<dbReference type="Pfam" id="PF01590">
    <property type="entry name" value="GAF"/>
    <property type="match status" value="1"/>
</dbReference>
<dbReference type="InterPro" id="IPR003594">
    <property type="entry name" value="HATPase_dom"/>
</dbReference>
<comment type="subcellular location">
    <subcellularLocation>
        <location evidence="2">Cell inner membrane</location>
        <topology evidence="2">Multi-pass membrane protein</topology>
    </subcellularLocation>
</comment>
<dbReference type="PROSITE" id="PS50110">
    <property type="entry name" value="RESPONSE_REGULATORY"/>
    <property type="match status" value="1"/>
</dbReference>
<dbReference type="PANTHER" id="PTHR43047">
    <property type="entry name" value="TWO-COMPONENT HISTIDINE PROTEIN KINASE"/>
    <property type="match status" value="1"/>
</dbReference>
<dbReference type="EC" id="2.7.13.3" evidence="3"/>
<keyword evidence="5" id="KW-0808">Transferase</keyword>
<dbReference type="SMART" id="SM00388">
    <property type="entry name" value="HisKA"/>
    <property type="match status" value="1"/>
</dbReference>
<dbReference type="Pfam" id="PF02518">
    <property type="entry name" value="HATPase_c"/>
    <property type="match status" value="1"/>
</dbReference>
<dbReference type="Gene3D" id="3.30.450.40">
    <property type="match status" value="1"/>
</dbReference>
<evidence type="ECO:0000259" key="9">
    <source>
        <dbReference type="PROSITE" id="PS50110"/>
    </source>
</evidence>
<sequence>MTLALPRHDEAERLAVLDSYGILDTPTEKSFDDVVKLASQLLDAPIAAVNLIAEHRQWFKSEVGLGTREMPLDNSICKFALLEEHQLVVPDTREDERFSCNPLVAGEPGLRFYAGELLKTRDGVPLGTLCILSMEPRPHGLTEQQQFALSTLARQIMNQIELRKALNDQHALIVEQAAAQQALLLADQRKDEFLAMLAHELRNPLAPITSAAAILSTFDLDGARVRATSAIIARQAGHMTALIDDLLDVSRVTRGKVELELAELDVKDVIADAIEQVRPLIARHGHRLAVQLAPGHATVKGDRKRLVQVMTNLLSNAAKYTPDGGSIDIALETGAETLTIAIRDNGIGMSADLIANAFDLFSQGAQGLDRSQGGLGIGLALVKSLLQLHGGSVSASSAGRGTGTTFTVLLPTAGTMAAPRPPGLPERAAPTSSALRIGIVDDNEDAAITLALLLETFGHQVAIAHTPRVALETWPAFAPDVCLLDIGLPEMNGFDLARALRRDGVTHAVLIAVTGYAQEKDRQEALAAGFDELLAKPIDLEALNGTLQRVAINRKPPA</sequence>
<dbReference type="InterPro" id="IPR036097">
    <property type="entry name" value="HisK_dim/P_sf"/>
</dbReference>
<dbReference type="Proteomes" id="UP000318431">
    <property type="component" value="Unassembled WGS sequence"/>
</dbReference>
<proteinExistence type="predicted"/>
<dbReference type="InterPro" id="IPR036890">
    <property type="entry name" value="HATPase_C_sf"/>
</dbReference>
<keyword evidence="4 7" id="KW-0597">Phosphoprotein</keyword>
<dbReference type="SMART" id="SM00387">
    <property type="entry name" value="HATPase_c"/>
    <property type="match status" value="1"/>
</dbReference>
<evidence type="ECO:0000256" key="2">
    <source>
        <dbReference type="ARBA" id="ARBA00004429"/>
    </source>
</evidence>
<dbReference type="Gene3D" id="3.40.50.2300">
    <property type="match status" value="1"/>
</dbReference>
<dbReference type="InterPro" id="IPR005467">
    <property type="entry name" value="His_kinase_dom"/>
</dbReference>
<reference evidence="10 11" key="1">
    <citation type="journal article" date="2015" name="Stand. Genomic Sci.">
        <title>Genomic Encyclopedia of Bacterial and Archaeal Type Strains, Phase III: the genomes of soil and plant-associated and newly described type strains.</title>
        <authorList>
            <person name="Whitman W.B."/>
            <person name="Woyke T."/>
            <person name="Klenk H.P."/>
            <person name="Zhou Y."/>
            <person name="Lilburn T.G."/>
            <person name="Beck B.J."/>
            <person name="De Vos P."/>
            <person name="Vandamme P."/>
            <person name="Eisen J.A."/>
            <person name="Garrity G."/>
            <person name="Hugenholtz P."/>
            <person name="Kyrpides N.C."/>
        </authorList>
    </citation>
    <scope>NUCLEOTIDE SEQUENCE [LARGE SCALE GENOMIC DNA]</scope>
    <source>
        <strain evidence="10 11">CGMCC 1.10822</strain>
    </source>
</reference>
<dbReference type="SUPFAM" id="SSF52172">
    <property type="entry name" value="CheY-like"/>
    <property type="match status" value="1"/>
</dbReference>
<gene>
    <name evidence="10" type="ORF">IP91_02169</name>
</gene>
<comment type="catalytic activity">
    <reaction evidence="1">
        <text>ATP + protein L-histidine = ADP + protein N-phospho-L-histidine.</text>
        <dbReference type="EC" id="2.7.13.3"/>
    </reaction>
</comment>
<dbReference type="SMART" id="SM00065">
    <property type="entry name" value="GAF"/>
    <property type="match status" value="1"/>
</dbReference>
<evidence type="ECO:0000256" key="5">
    <source>
        <dbReference type="ARBA" id="ARBA00022679"/>
    </source>
</evidence>
<dbReference type="InterPro" id="IPR004358">
    <property type="entry name" value="Sig_transdc_His_kin-like_C"/>
</dbReference>
<evidence type="ECO:0000256" key="1">
    <source>
        <dbReference type="ARBA" id="ARBA00000085"/>
    </source>
</evidence>
<dbReference type="EMBL" id="VLLB01000003">
    <property type="protein sequence ID" value="TWI66356.1"/>
    <property type="molecule type" value="Genomic_DNA"/>
</dbReference>
<feature type="domain" description="Histidine kinase" evidence="8">
    <location>
        <begin position="196"/>
        <end position="414"/>
    </location>
</feature>
<comment type="caution">
    <text evidence="10">The sequence shown here is derived from an EMBL/GenBank/DDBJ whole genome shotgun (WGS) entry which is preliminary data.</text>
</comment>
<dbReference type="GO" id="GO:0009927">
    <property type="term" value="F:histidine phosphotransfer kinase activity"/>
    <property type="evidence" value="ECO:0007669"/>
    <property type="project" value="TreeGrafter"/>
</dbReference>
<dbReference type="SUPFAM" id="SSF47384">
    <property type="entry name" value="Homodimeric domain of signal transducing histidine kinase"/>
    <property type="match status" value="1"/>
</dbReference>
<dbReference type="CDD" id="cd00075">
    <property type="entry name" value="HATPase"/>
    <property type="match status" value="1"/>
</dbReference>